<comment type="caution">
    <text evidence="2">The sequence shown here is derived from an EMBL/GenBank/DDBJ whole genome shotgun (WGS) entry which is preliminary data.</text>
</comment>
<evidence type="ECO:0000256" key="1">
    <source>
        <dbReference type="SAM" id="MobiDB-lite"/>
    </source>
</evidence>
<organism evidence="2 3">
    <name type="scientific">Actinomadura hallensis</name>
    <dbReference type="NCBI Taxonomy" id="337895"/>
    <lineage>
        <taxon>Bacteria</taxon>
        <taxon>Bacillati</taxon>
        <taxon>Actinomycetota</taxon>
        <taxon>Actinomycetes</taxon>
        <taxon>Streptosporangiales</taxon>
        <taxon>Thermomonosporaceae</taxon>
        <taxon>Actinomadura</taxon>
    </lineage>
</organism>
<dbReference type="AlphaFoldDB" id="A0A543IIF8"/>
<proteinExistence type="predicted"/>
<accession>A0A543IIF8</accession>
<sequence length="62" mass="6380">MRVTPDGTWAMILYAGRRRPIRHRATGVRTFPNGAAAPTAPAAGGCGRGPLPAEPGRGGPDD</sequence>
<evidence type="ECO:0000313" key="2">
    <source>
        <dbReference type="EMBL" id="TQM70350.1"/>
    </source>
</evidence>
<keyword evidence="3" id="KW-1185">Reference proteome</keyword>
<evidence type="ECO:0000313" key="3">
    <source>
        <dbReference type="Proteomes" id="UP000316706"/>
    </source>
</evidence>
<dbReference type="EMBL" id="VFPO01000001">
    <property type="protein sequence ID" value="TQM70350.1"/>
    <property type="molecule type" value="Genomic_DNA"/>
</dbReference>
<gene>
    <name evidence="2" type="ORF">FHX41_4073</name>
</gene>
<name>A0A543IIF8_9ACTN</name>
<reference evidence="2 3" key="1">
    <citation type="submission" date="2019-06" db="EMBL/GenBank/DDBJ databases">
        <title>Sequencing the genomes of 1000 actinobacteria strains.</title>
        <authorList>
            <person name="Klenk H.-P."/>
        </authorList>
    </citation>
    <scope>NUCLEOTIDE SEQUENCE [LARGE SCALE GENOMIC DNA]</scope>
    <source>
        <strain evidence="2 3">DSM 45043</strain>
    </source>
</reference>
<feature type="region of interest" description="Disordered" evidence="1">
    <location>
        <begin position="25"/>
        <end position="62"/>
    </location>
</feature>
<dbReference type="Proteomes" id="UP000316706">
    <property type="component" value="Unassembled WGS sequence"/>
</dbReference>
<feature type="compositionally biased region" description="Low complexity" evidence="1">
    <location>
        <begin position="32"/>
        <end position="43"/>
    </location>
</feature>
<protein>
    <submittedName>
        <fullName evidence="2">Uncharacterized protein</fullName>
    </submittedName>
</protein>